<evidence type="ECO:0000256" key="1">
    <source>
        <dbReference type="SAM" id="Phobius"/>
    </source>
</evidence>
<dbReference type="Proteomes" id="UP001054837">
    <property type="component" value="Unassembled WGS sequence"/>
</dbReference>
<feature type="transmembrane region" description="Helical" evidence="1">
    <location>
        <begin position="303"/>
        <end position="321"/>
    </location>
</feature>
<keyword evidence="1" id="KW-1133">Transmembrane helix</keyword>
<organism evidence="2 3">
    <name type="scientific">Caerostris darwini</name>
    <dbReference type="NCBI Taxonomy" id="1538125"/>
    <lineage>
        <taxon>Eukaryota</taxon>
        <taxon>Metazoa</taxon>
        <taxon>Ecdysozoa</taxon>
        <taxon>Arthropoda</taxon>
        <taxon>Chelicerata</taxon>
        <taxon>Arachnida</taxon>
        <taxon>Araneae</taxon>
        <taxon>Araneomorphae</taxon>
        <taxon>Entelegynae</taxon>
        <taxon>Araneoidea</taxon>
        <taxon>Araneidae</taxon>
        <taxon>Caerostris</taxon>
    </lineage>
</organism>
<name>A0AAV4QCQ0_9ARAC</name>
<feature type="transmembrane region" description="Helical" evidence="1">
    <location>
        <begin position="80"/>
        <end position="99"/>
    </location>
</feature>
<reference evidence="2 3" key="1">
    <citation type="submission" date="2021-06" db="EMBL/GenBank/DDBJ databases">
        <title>Caerostris darwini draft genome.</title>
        <authorList>
            <person name="Kono N."/>
            <person name="Arakawa K."/>
        </authorList>
    </citation>
    <scope>NUCLEOTIDE SEQUENCE [LARGE SCALE GENOMIC DNA]</scope>
</reference>
<keyword evidence="1" id="KW-0472">Membrane</keyword>
<feature type="transmembrane region" description="Helical" evidence="1">
    <location>
        <begin position="144"/>
        <end position="166"/>
    </location>
</feature>
<dbReference type="EMBL" id="BPLQ01004405">
    <property type="protein sequence ID" value="GIY07838.1"/>
    <property type="molecule type" value="Genomic_DNA"/>
</dbReference>
<evidence type="ECO:0000313" key="2">
    <source>
        <dbReference type="EMBL" id="GIY07838.1"/>
    </source>
</evidence>
<keyword evidence="1" id="KW-0812">Transmembrane</keyword>
<gene>
    <name evidence="2" type="ORF">CDAR_420571</name>
</gene>
<feature type="transmembrane region" description="Helical" evidence="1">
    <location>
        <begin position="230"/>
        <end position="255"/>
    </location>
</feature>
<sequence length="322" mass="37140">MISINIICGSLFLKTLTYGINKDYSAIFLSLNAAHFFGIIQSSALFRNRLKLAETVSSLEESFKFLNVKLERNKIRKIKVLIYLTCLAIITVHCVFTYVEFNFSETLYPEFLKNITSFLLGDNRSSEILRRCLVFMNCFSYQMAFTWFHCFLLYYCTVCWFLEAAFSHYRILLQQEIDVDRLSSLHTIVSKTVLAIDDVFARQVFWSCAFLLGNAFLYGYSSMRLAISQLVYGDIFLCFWSILSFVVLITFASLVNESVNDIKTDCQLIDFKFSHTLVNGLVLKITQTDVQLSIWKIVPMQRVTILNVLGAFFTYAVIIAAY</sequence>
<accession>A0AAV4QCQ0</accession>
<proteinExistence type="predicted"/>
<keyword evidence="3" id="KW-1185">Reference proteome</keyword>
<evidence type="ECO:0008006" key="4">
    <source>
        <dbReference type="Google" id="ProtNLM"/>
    </source>
</evidence>
<evidence type="ECO:0000313" key="3">
    <source>
        <dbReference type="Proteomes" id="UP001054837"/>
    </source>
</evidence>
<dbReference type="AlphaFoldDB" id="A0AAV4QCQ0"/>
<feature type="transmembrane region" description="Helical" evidence="1">
    <location>
        <begin position="24"/>
        <end position="46"/>
    </location>
</feature>
<protein>
    <recommendedName>
        <fullName evidence="4">Gustatory receptor</fullName>
    </recommendedName>
</protein>
<comment type="caution">
    <text evidence="2">The sequence shown here is derived from an EMBL/GenBank/DDBJ whole genome shotgun (WGS) entry which is preliminary data.</text>
</comment>
<feature type="transmembrane region" description="Helical" evidence="1">
    <location>
        <begin position="199"/>
        <end position="218"/>
    </location>
</feature>